<dbReference type="Pfam" id="PF13958">
    <property type="entry name" value="ToxN_toxin"/>
    <property type="match status" value="1"/>
</dbReference>
<protein>
    <submittedName>
        <fullName evidence="1">Endoribonuclease ToxN</fullName>
        <ecNumber evidence="1">3.1.-.-</ecNumber>
    </submittedName>
</protein>
<evidence type="ECO:0000313" key="1">
    <source>
        <dbReference type="EMBL" id="MPM85304.1"/>
    </source>
</evidence>
<keyword evidence="1" id="KW-0378">Hydrolase</keyword>
<organism evidence="1">
    <name type="scientific">bioreactor metagenome</name>
    <dbReference type="NCBI Taxonomy" id="1076179"/>
    <lineage>
        <taxon>unclassified sequences</taxon>
        <taxon>metagenomes</taxon>
        <taxon>ecological metagenomes</taxon>
    </lineage>
</organism>
<dbReference type="InterPro" id="IPR053735">
    <property type="entry name" value="Type_III_TA_endoRNase"/>
</dbReference>
<comment type="caution">
    <text evidence="1">The sequence shown here is derived from an EMBL/GenBank/DDBJ whole genome shotgun (WGS) entry which is preliminary data.</text>
</comment>
<proteinExistence type="predicted"/>
<dbReference type="InterPro" id="IPR025911">
    <property type="entry name" value="ToxN/AbiQ_toxin"/>
</dbReference>
<accession>A0A645D7I3</accession>
<dbReference type="EC" id="3.1.-.-" evidence="1"/>
<dbReference type="AlphaFoldDB" id="A0A645D7I3"/>
<sequence length="193" mass="22386">MNKNLRLASVSDSYINYLRSFPELNHIYDNKIGNRVHTRKYLGVVFINNNGQEYYIPLSTPKNSDYCKDTGRIRSDTPSIIRITDTSGGGARGNLVLLGTLRLSSMIPVGGKDLISYNIQNEHDTAYRNLLYKEFHFIRQNELRIIRAAEVLYNLKMKEDILFLNQNKPGYLTCTIDFRFVEQKCLEYSWTTI</sequence>
<dbReference type="EMBL" id="VSSQ01033645">
    <property type="protein sequence ID" value="MPM85304.1"/>
    <property type="molecule type" value="Genomic_DNA"/>
</dbReference>
<dbReference type="GO" id="GO:0004521">
    <property type="term" value="F:RNA endonuclease activity"/>
    <property type="evidence" value="ECO:0007669"/>
    <property type="project" value="InterPro"/>
</dbReference>
<dbReference type="GO" id="GO:0003723">
    <property type="term" value="F:RNA binding"/>
    <property type="evidence" value="ECO:0007669"/>
    <property type="project" value="InterPro"/>
</dbReference>
<dbReference type="GO" id="GO:0016787">
    <property type="term" value="F:hydrolase activity"/>
    <property type="evidence" value="ECO:0007669"/>
    <property type="project" value="UniProtKB-KW"/>
</dbReference>
<gene>
    <name evidence="1" type="primary">toxN_2</name>
    <name evidence="1" type="ORF">SDC9_132382</name>
</gene>
<reference evidence="1" key="1">
    <citation type="submission" date="2019-08" db="EMBL/GenBank/DDBJ databases">
        <authorList>
            <person name="Kucharzyk K."/>
            <person name="Murdoch R.W."/>
            <person name="Higgins S."/>
            <person name="Loffler F."/>
        </authorList>
    </citation>
    <scope>NUCLEOTIDE SEQUENCE</scope>
</reference>
<dbReference type="Gene3D" id="3.10.129.130">
    <property type="match status" value="1"/>
</dbReference>
<name>A0A645D7I3_9ZZZZ</name>